<dbReference type="PANTHER" id="PTHR43132:SF2">
    <property type="entry name" value="ARSENICAL RESISTANCE OPERON REPRESSOR ARSR-RELATED"/>
    <property type="match status" value="1"/>
</dbReference>
<reference evidence="5 6" key="1">
    <citation type="submission" date="2019-10" db="EMBL/GenBank/DDBJ databases">
        <title>Draft genome sequence of Marinobacter hydrocarbonoclasticus NCT7M from the microbiome of the marine copepod.</title>
        <authorList>
            <person name="Nuttall R."/>
            <person name="Sharma G."/>
            <person name="Moisander P."/>
        </authorList>
    </citation>
    <scope>NUCLEOTIDE SEQUENCE [LARGE SCALE GENOMIC DNA]</scope>
    <source>
        <strain evidence="5 6">NCT7M</strain>
    </source>
</reference>
<dbReference type="RefSeq" id="WP_008170014.1">
    <property type="nucleotide sequence ID" value="NZ_DCES01000017.1"/>
</dbReference>
<dbReference type="InterPro" id="IPR001845">
    <property type="entry name" value="HTH_ArsR_DNA-bd_dom"/>
</dbReference>
<feature type="domain" description="HTH arsR-type" evidence="4">
    <location>
        <begin position="5"/>
        <end position="99"/>
    </location>
</feature>
<dbReference type="InterPro" id="IPR051011">
    <property type="entry name" value="Metal_resp_trans_reg"/>
</dbReference>
<dbReference type="PRINTS" id="PR00778">
    <property type="entry name" value="HTHARSR"/>
</dbReference>
<dbReference type="EMBL" id="WBMP01000013">
    <property type="protein sequence ID" value="KAE8544829.1"/>
    <property type="molecule type" value="Genomic_DNA"/>
</dbReference>
<evidence type="ECO:0000313" key="6">
    <source>
        <dbReference type="Proteomes" id="UP000469950"/>
    </source>
</evidence>
<dbReference type="Proteomes" id="UP000469950">
    <property type="component" value="Unassembled WGS sequence"/>
</dbReference>
<evidence type="ECO:0000256" key="3">
    <source>
        <dbReference type="ARBA" id="ARBA00023163"/>
    </source>
</evidence>
<dbReference type="GO" id="GO:0003700">
    <property type="term" value="F:DNA-binding transcription factor activity"/>
    <property type="evidence" value="ECO:0007669"/>
    <property type="project" value="InterPro"/>
</dbReference>
<keyword evidence="3" id="KW-0804">Transcription</keyword>
<evidence type="ECO:0000256" key="2">
    <source>
        <dbReference type="ARBA" id="ARBA00023125"/>
    </source>
</evidence>
<dbReference type="InterPro" id="IPR036390">
    <property type="entry name" value="WH_DNA-bd_sf"/>
</dbReference>
<protein>
    <submittedName>
        <fullName evidence="5">Transcriptional regulator, ArsR family</fullName>
    </submittedName>
</protein>
<evidence type="ECO:0000259" key="4">
    <source>
        <dbReference type="PROSITE" id="PS50987"/>
    </source>
</evidence>
<dbReference type="SUPFAM" id="SSF46785">
    <property type="entry name" value="Winged helix' DNA-binding domain"/>
    <property type="match status" value="1"/>
</dbReference>
<dbReference type="NCBIfam" id="NF033788">
    <property type="entry name" value="HTH_metalloreg"/>
    <property type="match status" value="1"/>
</dbReference>
<dbReference type="PROSITE" id="PS50987">
    <property type="entry name" value="HTH_ARSR_2"/>
    <property type="match status" value="1"/>
</dbReference>
<dbReference type="Pfam" id="PF01022">
    <property type="entry name" value="HTH_5"/>
    <property type="match status" value="1"/>
</dbReference>
<proteinExistence type="predicted"/>
<comment type="caution">
    <text evidence="5">The sequence shown here is derived from an EMBL/GenBank/DDBJ whole genome shotgun (WGS) entry which is preliminary data.</text>
</comment>
<sequence length="101" mass="11211">MNKNQMSEAADQATNLLKALSGRSRLMILCQLVDGEQAVSELADALEMRQAAVSQQLALLRKDGLVSARREARTIHYSLAGEEARRIIEVLYELFCDNDAC</sequence>
<dbReference type="AlphaFoldDB" id="A0A833JMX1"/>
<name>A0A833JMX1_MARNT</name>
<accession>A0A833JMX1</accession>
<dbReference type="Gene3D" id="1.10.10.10">
    <property type="entry name" value="Winged helix-like DNA-binding domain superfamily/Winged helix DNA-binding domain"/>
    <property type="match status" value="1"/>
</dbReference>
<keyword evidence="2" id="KW-0238">DNA-binding</keyword>
<evidence type="ECO:0000256" key="1">
    <source>
        <dbReference type="ARBA" id="ARBA00023015"/>
    </source>
</evidence>
<keyword evidence="1" id="KW-0805">Transcription regulation</keyword>
<organism evidence="5 6">
    <name type="scientific">Marinobacter nauticus</name>
    <name type="common">Marinobacter hydrocarbonoclasticus</name>
    <name type="synonym">Marinobacter aquaeolei</name>
    <dbReference type="NCBI Taxonomy" id="2743"/>
    <lineage>
        <taxon>Bacteria</taxon>
        <taxon>Pseudomonadati</taxon>
        <taxon>Pseudomonadota</taxon>
        <taxon>Gammaproteobacteria</taxon>
        <taxon>Pseudomonadales</taxon>
        <taxon>Marinobacteraceae</taxon>
        <taxon>Marinobacter</taxon>
    </lineage>
</organism>
<dbReference type="SMART" id="SM00418">
    <property type="entry name" value="HTH_ARSR"/>
    <property type="match status" value="1"/>
</dbReference>
<dbReference type="CDD" id="cd00090">
    <property type="entry name" value="HTH_ARSR"/>
    <property type="match status" value="1"/>
</dbReference>
<dbReference type="PANTHER" id="PTHR43132">
    <property type="entry name" value="ARSENICAL RESISTANCE OPERON REPRESSOR ARSR-RELATED"/>
    <property type="match status" value="1"/>
</dbReference>
<dbReference type="InterPro" id="IPR011991">
    <property type="entry name" value="ArsR-like_HTH"/>
</dbReference>
<dbReference type="InterPro" id="IPR036388">
    <property type="entry name" value="WH-like_DNA-bd_sf"/>
</dbReference>
<evidence type="ECO:0000313" key="5">
    <source>
        <dbReference type="EMBL" id="KAE8544829.1"/>
    </source>
</evidence>
<gene>
    <name evidence="5" type="ORF">F6453_2868</name>
</gene>
<dbReference type="GO" id="GO:0003677">
    <property type="term" value="F:DNA binding"/>
    <property type="evidence" value="ECO:0007669"/>
    <property type="project" value="UniProtKB-KW"/>
</dbReference>